<dbReference type="InterPro" id="IPR016162">
    <property type="entry name" value="Ald_DH_N"/>
</dbReference>
<dbReference type="Proteomes" id="UP001162131">
    <property type="component" value="Unassembled WGS sequence"/>
</dbReference>
<accession>A0AAU9K371</accession>
<gene>
    <name evidence="2" type="ORF">BSTOLATCC_MIC56968</name>
</gene>
<protein>
    <recommendedName>
        <fullName evidence="1">Aldehyde dehydrogenase domain-containing protein</fullName>
    </recommendedName>
</protein>
<reference evidence="2" key="1">
    <citation type="submission" date="2021-09" db="EMBL/GenBank/DDBJ databases">
        <authorList>
            <consortium name="AG Swart"/>
            <person name="Singh M."/>
            <person name="Singh A."/>
            <person name="Seah K."/>
            <person name="Emmerich C."/>
        </authorList>
    </citation>
    <scope>NUCLEOTIDE SEQUENCE</scope>
    <source>
        <strain evidence="2">ATCC30299</strain>
    </source>
</reference>
<dbReference type="InterPro" id="IPR016163">
    <property type="entry name" value="Ald_DH_C"/>
</dbReference>
<feature type="domain" description="Aldehyde dehydrogenase" evidence="1">
    <location>
        <begin position="1"/>
        <end position="148"/>
    </location>
</feature>
<dbReference type="Gene3D" id="3.40.309.10">
    <property type="entry name" value="Aldehyde Dehydrogenase, Chain A, domain 2"/>
    <property type="match status" value="1"/>
</dbReference>
<keyword evidence="3" id="KW-1185">Reference proteome</keyword>
<dbReference type="Gene3D" id="3.40.605.10">
    <property type="entry name" value="Aldehyde Dehydrogenase, Chain A, domain 1"/>
    <property type="match status" value="1"/>
</dbReference>
<dbReference type="AlphaFoldDB" id="A0AAU9K371"/>
<dbReference type="PANTHER" id="PTHR11699">
    <property type="entry name" value="ALDEHYDE DEHYDROGENASE-RELATED"/>
    <property type="match status" value="1"/>
</dbReference>
<dbReference type="GO" id="GO:0016620">
    <property type="term" value="F:oxidoreductase activity, acting on the aldehyde or oxo group of donors, NAD or NADP as acceptor"/>
    <property type="evidence" value="ECO:0007669"/>
    <property type="project" value="InterPro"/>
</dbReference>
<dbReference type="FunFam" id="3.40.605.10:FF:000026">
    <property type="entry name" value="Aldehyde dehydrogenase, putative"/>
    <property type="match status" value="1"/>
</dbReference>
<evidence type="ECO:0000313" key="3">
    <source>
        <dbReference type="Proteomes" id="UP001162131"/>
    </source>
</evidence>
<dbReference type="Pfam" id="PF00171">
    <property type="entry name" value="Aldedh"/>
    <property type="match status" value="1"/>
</dbReference>
<dbReference type="EMBL" id="CAJZBQ010000055">
    <property type="protein sequence ID" value="CAG9332676.1"/>
    <property type="molecule type" value="Genomic_DNA"/>
</dbReference>
<dbReference type="InterPro" id="IPR016161">
    <property type="entry name" value="Ald_DH/histidinol_DH"/>
</dbReference>
<evidence type="ECO:0000259" key="1">
    <source>
        <dbReference type="Pfam" id="PF00171"/>
    </source>
</evidence>
<organism evidence="2 3">
    <name type="scientific">Blepharisma stoltei</name>
    <dbReference type="NCBI Taxonomy" id="1481888"/>
    <lineage>
        <taxon>Eukaryota</taxon>
        <taxon>Sar</taxon>
        <taxon>Alveolata</taxon>
        <taxon>Ciliophora</taxon>
        <taxon>Postciliodesmatophora</taxon>
        <taxon>Heterotrichea</taxon>
        <taxon>Heterotrichida</taxon>
        <taxon>Blepharismidae</taxon>
        <taxon>Blepharisma</taxon>
    </lineage>
</organism>
<dbReference type="SUPFAM" id="SSF53720">
    <property type="entry name" value="ALDH-like"/>
    <property type="match status" value="1"/>
</dbReference>
<sequence>MVDDVQFNKVLAFIEKGKTEGATILTGGKRAGKTGYFIQPTVFVDVTDYMTIAKEEIFGPVMCIMKFKTIEEVLERANKTRYGLAGWALTRDIDKALRVTNELKAGTVYVNCYGVTTENTPFGGYKESGIGRELGEEGLQNYLESKTVIIQTQKNSIP</sequence>
<dbReference type="InterPro" id="IPR015590">
    <property type="entry name" value="Aldehyde_DH_dom"/>
</dbReference>
<name>A0AAU9K371_9CILI</name>
<comment type="caution">
    <text evidence="2">The sequence shown here is derived from an EMBL/GenBank/DDBJ whole genome shotgun (WGS) entry which is preliminary data.</text>
</comment>
<proteinExistence type="predicted"/>
<evidence type="ECO:0000313" key="2">
    <source>
        <dbReference type="EMBL" id="CAG9332676.1"/>
    </source>
</evidence>